<feature type="compositionally biased region" description="Low complexity" evidence="1">
    <location>
        <begin position="918"/>
        <end position="931"/>
    </location>
</feature>
<proteinExistence type="predicted"/>
<feature type="compositionally biased region" description="Polar residues" evidence="1">
    <location>
        <begin position="663"/>
        <end position="677"/>
    </location>
</feature>
<dbReference type="InterPro" id="IPR011993">
    <property type="entry name" value="PH-like_dom_sf"/>
</dbReference>
<feature type="compositionally biased region" description="Basic and acidic residues" evidence="1">
    <location>
        <begin position="560"/>
        <end position="580"/>
    </location>
</feature>
<dbReference type="InterPro" id="IPR001849">
    <property type="entry name" value="PH_domain"/>
</dbReference>
<dbReference type="InterPro" id="IPR058155">
    <property type="entry name" value="Skg3/CAF120-like_PH"/>
</dbReference>
<feature type="compositionally biased region" description="Low complexity" evidence="1">
    <location>
        <begin position="22"/>
        <end position="52"/>
    </location>
</feature>
<feature type="compositionally biased region" description="Basic and acidic residues" evidence="1">
    <location>
        <begin position="589"/>
        <end position="602"/>
    </location>
</feature>
<dbReference type="Pfam" id="PF25381">
    <property type="entry name" value="PH_26"/>
    <property type="match status" value="1"/>
</dbReference>
<feature type="region of interest" description="Disordered" evidence="1">
    <location>
        <begin position="485"/>
        <end position="604"/>
    </location>
</feature>
<feature type="compositionally biased region" description="Polar residues" evidence="1">
    <location>
        <begin position="893"/>
        <end position="902"/>
    </location>
</feature>
<evidence type="ECO:0000256" key="1">
    <source>
        <dbReference type="SAM" id="MobiDB-lite"/>
    </source>
</evidence>
<dbReference type="KEGG" id="tdl:TDEL_0C06360"/>
<dbReference type="PROSITE" id="PS50003">
    <property type="entry name" value="PH_DOMAIN"/>
    <property type="match status" value="1"/>
</dbReference>
<feature type="region of interest" description="Disordered" evidence="1">
    <location>
        <begin position="830"/>
        <end position="954"/>
    </location>
</feature>
<evidence type="ECO:0000313" key="3">
    <source>
        <dbReference type="EMBL" id="CCE91525.1"/>
    </source>
</evidence>
<dbReference type="HOGENOM" id="CLU_006977_1_0_1"/>
<dbReference type="eggNOG" id="ENOG502QPV9">
    <property type="taxonomic scope" value="Eukaryota"/>
</dbReference>
<evidence type="ECO:0000313" key="4">
    <source>
        <dbReference type="Proteomes" id="UP000005627"/>
    </source>
</evidence>
<accession>G8ZQN8</accession>
<dbReference type="Pfam" id="PF00169">
    <property type="entry name" value="PH"/>
    <property type="match status" value="1"/>
</dbReference>
<dbReference type="FunCoup" id="G8ZQN8">
    <property type="interactions" value="227"/>
</dbReference>
<feature type="domain" description="PH" evidence="2">
    <location>
        <begin position="86"/>
        <end position="211"/>
    </location>
</feature>
<reference evidence="3 4" key="1">
    <citation type="journal article" date="2011" name="Proc. Natl. Acad. Sci. U.S.A.">
        <title>Evolutionary erosion of yeast sex chromosomes by mating-type switching accidents.</title>
        <authorList>
            <person name="Gordon J.L."/>
            <person name="Armisen D."/>
            <person name="Proux-Wera E."/>
            <person name="Oheigeartaigh S.S."/>
            <person name="Byrne K.P."/>
            <person name="Wolfe K.H."/>
        </authorList>
    </citation>
    <scope>NUCLEOTIDE SEQUENCE [LARGE SCALE GENOMIC DNA]</scope>
    <source>
        <strain evidence="4">ATCC 10662 / CBS 1146 / NBRC 0425 / NCYC 2629 / NRRL Y-866</strain>
    </source>
</reference>
<keyword evidence="4" id="KW-1185">Reference proteome</keyword>
<feature type="compositionally biased region" description="Polar residues" evidence="1">
    <location>
        <begin position="1004"/>
        <end position="1022"/>
    </location>
</feature>
<dbReference type="AlphaFoldDB" id="G8ZQN8"/>
<evidence type="ECO:0000259" key="2">
    <source>
        <dbReference type="PROSITE" id="PS50003"/>
    </source>
</evidence>
<dbReference type="RefSeq" id="XP_003680736.1">
    <property type="nucleotide sequence ID" value="XM_003680688.1"/>
</dbReference>
<feature type="region of interest" description="Disordered" evidence="1">
    <location>
        <begin position="1"/>
        <end position="56"/>
    </location>
</feature>
<dbReference type="SUPFAM" id="SSF50729">
    <property type="entry name" value="PH domain-like"/>
    <property type="match status" value="1"/>
</dbReference>
<dbReference type="STRING" id="1076872.G8ZQN8"/>
<organism evidence="3 4">
    <name type="scientific">Torulaspora delbrueckii</name>
    <name type="common">Yeast</name>
    <name type="synonym">Candida colliculosa</name>
    <dbReference type="NCBI Taxonomy" id="4950"/>
    <lineage>
        <taxon>Eukaryota</taxon>
        <taxon>Fungi</taxon>
        <taxon>Dikarya</taxon>
        <taxon>Ascomycota</taxon>
        <taxon>Saccharomycotina</taxon>
        <taxon>Saccharomycetes</taxon>
        <taxon>Saccharomycetales</taxon>
        <taxon>Saccharomycetaceae</taxon>
        <taxon>Torulaspora</taxon>
    </lineage>
</organism>
<dbReference type="OrthoDB" id="5563754at2759"/>
<sequence>MKRIFSGAKSPEFPAPPKFFQRDGSSSGPSSPKGIRSRSSSISKIFSGDSSPKAAPVELPQEMSASGNVSPELVPIVTLLSAHTHRRYHEGVFLILQDLKADGSPAARKWQEVYGVLIGTQLALWDAKELADCDTGANPRLKDVAAKPHYINFTDASLRALNGSDAVVTESKNKLNNALVVSTTLKNRYFLQYSDKESFNRWHAAIRLSLFECTSLQEAYTGAFLSSRGAKLGDIKIILADSKFNYEDWVSVRFGTGMPWKRCFAVISQGTSKKHPYGKIKFYENEKKTKKAHVMATVVSSKALYAVYPSSPMLIDTSTIIKVEGEIIFDKKETPQETNIFIMPEKHQAVPGYDTIIRFLVPAMNAFKLYGRPKKLIANKDDQNSLLFALPTLPHVHYLKVDELLPLTNSVSSLQWTPHDWRDHVRDLLQKKISQGYTGCGSSSGLTGALASPVIGSAELFEGSGGISSPTFLSLQKPFYGNSLSSKSNLSGSISTITSRSGSPNSKRKSLLGASSGNKVSSDSVSATSFYSSRSNDKFETPHASGLQIHKEGVPPSNIAKKDVPSFQITEDHSDPHLKVDIPNSNFDRLGEDKVKKNKNDPVSKFSHASDLSAIYDKYSASPFGQSQANSPVAQTIEINDRSPYEQYVGSSEGKTFEIPNIRDSNSTADTTTQKSMGNYYAGNDDDKDDDLEEARALTEFNDLANRVRGLEMKPNAVRTAVNNEEKSPIALDFNFNAANDEATGYGDEVADDDANVFDPDFMEQNQMLENESRHFAADSQSNFSGHSHSQEQLPQEDRLQQKVHVPAPNMNHNNQSLPHSAAVTDFRQHRKPPAGYNGAQAQGPMLPQNGYGNGYRQPPPQQAFDPNHAARRSPYQRQGYPNSFVRPPPQGISPQNPQFPNHGQGYKAPYATRPTHPQLQQQPPVNMQQQHRPYSPKYAQNYPPQQQPNHGRPYNNMYNGSYAPQSVHTMEGVAPIQPQGRAGPYPQAAGPMGSHKPRVPPSSGFSQFMPTSTTNANPYSR</sequence>
<feature type="region of interest" description="Disordered" evidence="1">
    <location>
        <begin position="976"/>
        <end position="1022"/>
    </location>
</feature>
<dbReference type="Proteomes" id="UP000005627">
    <property type="component" value="Chromosome 3"/>
</dbReference>
<dbReference type="InParanoid" id="G8ZQN8"/>
<gene>
    <name evidence="3" type="primary">TDEL0C06360</name>
    <name evidence="3" type="ORF">TDEL_0C06360</name>
</gene>
<feature type="compositionally biased region" description="Low complexity" evidence="1">
    <location>
        <begin position="513"/>
        <end position="527"/>
    </location>
</feature>
<dbReference type="Gene3D" id="2.30.29.30">
    <property type="entry name" value="Pleckstrin-homology domain (PH domain)/Phosphotyrosine-binding domain (PTB)"/>
    <property type="match status" value="1"/>
</dbReference>
<dbReference type="SMART" id="SM00233">
    <property type="entry name" value="PH"/>
    <property type="match status" value="1"/>
</dbReference>
<dbReference type="GeneID" id="11501943"/>
<dbReference type="EMBL" id="HE616744">
    <property type="protein sequence ID" value="CCE91525.1"/>
    <property type="molecule type" value="Genomic_DNA"/>
</dbReference>
<name>G8ZQN8_TORDE</name>
<protein>
    <recommendedName>
        <fullName evidence="2">PH domain-containing protein</fullName>
    </recommendedName>
</protein>
<feature type="compositionally biased region" description="Low complexity" evidence="1">
    <location>
        <begin position="485"/>
        <end position="503"/>
    </location>
</feature>
<feature type="region of interest" description="Disordered" evidence="1">
    <location>
        <begin position="657"/>
        <end position="688"/>
    </location>
</feature>